<feature type="transmembrane region" description="Helical" evidence="1">
    <location>
        <begin position="67"/>
        <end position="88"/>
    </location>
</feature>
<keyword evidence="1" id="KW-0812">Transmembrane</keyword>
<dbReference type="STRING" id="645990.SAMN00120144_2035"/>
<feature type="transmembrane region" description="Helical" evidence="1">
    <location>
        <begin position="207"/>
        <end position="227"/>
    </location>
</feature>
<protein>
    <submittedName>
        <fullName evidence="3">Membrane protein-like</fullName>
    </submittedName>
</protein>
<feature type="transmembrane region" description="Helical" evidence="1">
    <location>
        <begin position="40"/>
        <end position="61"/>
    </location>
</feature>
<evidence type="ECO:0000256" key="1">
    <source>
        <dbReference type="SAM" id="Phobius"/>
    </source>
</evidence>
<feature type="transmembrane region" description="Helical" evidence="1">
    <location>
        <begin position="95"/>
        <end position="114"/>
    </location>
</feature>
<evidence type="ECO:0000259" key="2">
    <source>
        <dbReference type="Pfam" id="PF09925"/>
    </source>
</evidence>
<reference evidence="3 4" key="1">
    <citation type="submission" date="2017-04" db="EMBL/GenBank/DDBJ databases">
        <authorList>
            <person name="Afonso C.L."/>
            <person name="Miller P.J."/>
            <person name="Scott M.A."/>
            <person name="Spackman E."/>
            <person name="Goraichik I."/>
            <person name="Dimitrov K.M."/>
            <person name="Suarez D.L."/>
            <person name="Swayne D.E."/>
        </authorList>
    </citation>
    <scope>NUCLEOTIDE SEQUENCE [LARGE SCALE GENOMIC DNA]</scope>
    <source>
        <strain evidence="3 4">DSM 11622</strain>
    </source>
</reference>
<dbReference type="Pfam" id="PF09925">
    <property type="entry name" value="DUF2157"/>
    <property type="match status" value="1"/>
</dbReference>
<feature type="transmembrane region" description="Helical" evidence="1">
    <location>
        <begin position="373"/>
        <end position="390"/>
    </location>
</feature>
<feature type="transmembrane region" description="Helical" evidence="1">
    <location>
        <begin position="311"/>
        <end position="335"/>
    </location>
</feature>
<feature type="transmembrane region" description="Helical" evidence="1">
    <location>
        <begin position="146"/>
        <end position="162"/>
    </location>
</feature>
<feature type="transmembrane region" description="Helical" evidence="1">
    <location>
        <begin position="120"/>
        <end position="141"/>
    </location>
</feature>
<dbReference type="RefSeq" id="WP_084445199.1">
    <property type="nucleotide sequence ID" value="NZ_FWWW01000067.1"/>
</dbReference>
<organism evidence="3 4">
    <name type="scientific">Hymenobacter roseosalivarius DSM 11622</name>
    <dbReference type="NCBI Taxonomy" id="645990"/>
    <lineage>
        <taxon>Bacteria</taxon>
        <taxon>Pseudomonadati</taxon>
        <taxon>Bacteroidota</taxon>
        <taxon>Cytophagia</taxon>
        <taxon>Cytophagales</taxon>
        <taxon>Hymenobacteraceae</taxon>
        <taxon>Hymenobacter</taxon>
    </lineage>
</organism>
<gene>
    <name evidence="3" type="ORF">SAMN00120144_2035</name>
</gene>
<feature type="transmembrane region" description="Helical" evidence="1">
    <location>
        <begin position="247"/>
        <end position="267"/>
    </location>
</feature>
<name>A0A1W1VMP6_9BACT</name>
<feature type="transmembrane region" description="Helical" evidence="1">
    <location>
        <begin position="274"/>
        <end position="291"/>
    </location>
</feature>
<proteinExistence type="predicted"/>
<evidence type="ECO:0000313" key="4">
    <source>
        <dbReference type="Proteomes" id="UP000192266"/>
    </source>
</evidence>
<keyword evidence="4" id="KW-1185">Reference proteome</keyword>
<evidence type="ECO:0000313" key="3">
    <source>
        <dbReference type="EMBL" id="SMB94598.1"/>
    </source>
</evidence>
<accession>A0A1W1VMP6</accession>
<keyword evidence="1" id="KW-0472">Membrane</keyword>
<feature type="domain" description="DUF2157" evidence="2">
    <location>
        <begin position="12"/>
        <end position="147"/>
    </location>
</feature>
<dbReference type="InterPro" id="IPR018677">
    <property type="entry name" value="DUF2157"/>
</dbReference>
<feature type="transmembrane region" description="Helical" evidence="1">
    <location>
        <begin position="168"/>
        <end position="186"/>
    </location>
</feature>
<dbReference type="AlphaFoldDB" id="A0A1W1VMP6"/>
<dbReference type="Proteomes" id="UP000192266">
    <property type="component" value="Unassembled WGS sequence"/>
</dbReference>
<keyword evidence="1" id="KW-1133">Transmembrane helix</keyword>
<dbReference type="OrthoDB" id="5351773at2"/>
<sequence>MSRKLLETDGPDWVKRGIISSEQHRQLLELYPDDAQAIGLLPLLGSLLVGLSALSLVAANWQGLPEWLRIGLLLGGFLGAYASGEFFLRRGNSSVGMGLVGLGLILFGAAIILTGQMYQLIGYDVTGLVAWAVAGTLLTYLYRSRFLFVLTVVIGGVVQGYTTGQLGAFSYAAAVLTAGGLGYYWWRRPDVVLGGVLASGLLWQTGLLIGHLHAKITWFFVPAMLIYAAGDWQTDRPAGRALQGPPLITAFLFMLGLALYGEVGSYAGMLRPPLLAYLVALLLVLALSLTGKRTRDRMGSATDWLLLLPGFYLPGGLPLAVASLVVLYAYSGAVLWRAQAEQNPDRVTLGTILFILTTMVAYFKLTWEFMDKSLFFLCGGVLLLGLSWYLRRRNARASSR</sequence>
<dbReference type="EMBL" id="FWWW01000067">
    <property type="protein sequence ID" value="SMB94598.1"/>
    <property type="molecule type" value="Genomic_DNA"/>
</dbReference>
<feature type="transmembrane region" description="Helical" evidence="1">
    <location>
        <begin position="347"/>
        <end position="367"/>
    </location>
</feature>